<sequence>MSARTGFSDPYRLLNWMLDVREQQPERGRDILAKVDYDALSYDGLQRFDAVLAAAERVGAVRREYVRSRRPEEGIKNVRLLDAAKLYAHLGRSPAAHEAERAAAPLFDLVDGRPAYIREVARDLLDAWTRRTRAHQIDYCDTATARTFLGLLCGFDDNLHEGVDEKTFCARAVRDSKAIRQGGHASRLARVLGPIHGVTGPPEEVLETLGIRKFPTPLCFRGPVVSAGIPMDGFRPYAAIPPDAADSAHPKLTPRYVLSIENFASFNRYVREAGDDGLIVYAAGYPSRATITFLQRMDAALDPAVAFFHWGDIEEGGLQAFRVIESALNRPLTPHAMDIESAIKLGSPTDNKPRLKGLGESDSAIAPLAAWLAGGENPHLLEQEMLDPVPPMGS</sequence>
<dbReference type="Proteomes" id="UP001296873">
    <property type="component" value="Unassembled WGS sequence"/>
</dbReference>
<comment type="caution">
    <text evidence="2">The sequence shown here is derived from an EMBL/GenBank/DDBJ whole genome shotgun (WGS) entry which is preliminary data.</text>
</comment>
<evidence type="ECO:0000313" key="3">
    <source>
        <dbReference type="Proteomes" id="UP001296873"/>
    </source>
</evidence>
<reference evidence="2 3" key="1">
    <citation type="journal article" date="2020" name="Microorganisms">
        <title>Osmotic Adaptation and Compatible Solute Biosynthesis of Phototrophic Bacteria as Revealed from Genome Analyses.</title>
        <authorList>
            <person name="Imhoff J.F."/>
            <person name="Rahn T."/>
            <person name="Kunzel S."/>
            <person name="Keller A."/>
            <person name="Neulinger S.C."/>
        </authorList>
    </citation>
    <scope>NUCLEOTIDE SEQUENCE [LARGE SCALE GENOMIC DNA]</scope>
    <source>
        <strain evidence="2 3">DSM 9895</strain>
    </source>
</reference>
<dbReference type="InterPro" id="IPR024534">
    <property type="entry name" value="JetD_C"/>
</dbReference>
<protein>
    <recommendedName>
        <fullName evidence="1">Wadjet protein JetD C-terminal domain-containing protein</fullName>
    </recommendedName>
</protein>
<name>A0ABS1DKS2_9PROT</name>
<accession>A0ABS1DKS2</accession>
<dbReference type="SUPFAM" id="SSF56726">
    <property type="entry name" value="DNA topoisomerase IV, alpha subunit"/>
    <property type="match status" value="1"/>
</dbReference>
<gene>
    <name evidence="2" type="ORF">CKO28_21505</name>
</gene>
<dbReference type="Gene3D" id="3.40.1360.10">
    <property type="match status" value="1"/>
</dbReference>
<dbReference type="RefSeq" id="WP_200343033.1">
    <property type="nucleotide sequence ID" value="NZ_NRRL01000103.1"/>
</dbReference>
<feature type="domain" description="Wadjet protein JetD C-terminal" evidence="1">
    <location>
        <begin position="251"/>
        <end position="345"/>
    </location>
</feature>
<proteinExistence type="predicted"/>
<keyword evidence="3" id="KW-1185">Reference proteome</keyword>
<dbReference type="Pfam" id="PF09983">
    <property type="entry name" value="JetD_C"/>
    <property type="match status" value="1"/>
</dbReference>
<dbReference type="EMBL" id="NRRL01000103">
    <property type="protein sequence ID" value="MBK1670601.1"/>
    <property type="molecule type" value="Genomic_DNA"/>
</dbReference>
<evidence type="ECO:0000259" key="1">
    <source>
        <dbReference type="Pfam" id="PF09983"/>
    </source>
</evidence>
<evidence type="ECO:0000313" key="2">
    <source>
        <dbReference type="EMBL" id="MBK1670601.1"/>
    </source>
</evidence>
<dbReference type="InterPro" id="IPR036078">
    <property type="entry name" value="Spo11/TopoVI_A_sf"/>
</dbReference>
<organism evidence="2 3">
    <name type="scientific">Rhodovibrio sodomensis</name>
    <dbReference type="NCBI Taxonomy" id="1088"/>
    <lineage>
        <taxon>Bacteria</taxon>
        <taxon>Pseudomonadati</taxon>
        <taxon>Pseudomonadota</taxon>
        <taxon>Alphaproteobacteria</taxon>
        <taxon>Rhodospirillales</taxon>
        <taxon>Rhodovibrionaceae</taxon>
        <taxon>Rhodovibrio</taxon>
    </lineage>
</organism>